<reference evidence="2" key="1">
    <citation type="submission" date="2013-10" db="EMBL/GenBank/DDBJ databases">
        <authorList>
            <person name="Schartl M."/>
            <person name="Warren W."/>
        </authorList>
    </citation>
    <scope>NUCLEOTIDE SEQUENCE [LARGE SCALE GENOMIC DNA]</scope>
    <source>
        <strain evidence="2">female</strain>
    </source>
</reference>
<dbReference type="GeneTree" id="ENSGT00600000085317"/>
<keyword evidence="2" id="KW-1185">Reference proteome</keyword>
<dbReference type="Ensembl" id="ENSPFOT00000029918.1">
    <property type="protein sequence ID" value="ENSPFOP00000024500.1"/>
    <property type="gene ID" value="ENSPFOG00000022467.1"/>
</dbReference>
<proteinExistence type="predicted"/>
<evidence type="ECO:0000313" key="1">
    <source>
        <dbReference type="Ensembl" id="ENSPFOP00000024500.1"/>
    </source>
</evidence>
<dbReference type="OMA" id="KEHPACS"/>
<reference evidence="1" key="2">
    <citation type="submission" date="2025-08" db="UniProtKB">
        <authorList>
            <consortium name="Ensembl"/>
        </authorList>
    </citation>
    <scope>IDENTIFICATION</scope>
</reference>
<evidence type="ECO:0000313" key="2">
    <source>
        <dbReference type="Proteomes" id="UP000028760"/>
    </source>
</evidence>
<dbReference type="AlphaFoldDB" id="A0A096LZA9"/>
<dbReference type="EMBL" id="AYCK01028293">
    <property type="status" value="NOT_ANNOTATED_CDS"/>
    <property type="molecule type" value="Genomic_DNA"/>
</dbReference>
<reference evidence="1" key="3">
    <citation type="submission" date="2025-09" db="UniProtKB">
        <authorList>
            <consortium name="Ensembl"/>
        </authorList>
    </citation>
    <scope>IDENTIFICATION</scope>
</reference>
<dbReference type="Proteomes" id="UP000028760">
    <property type="component" value="Unassembled WGS sequence"/>
</dbReference>
<dbReference type="eggNOG" id="ENOG502QRX1">
    <property type="taxonomic scope" value="Eukaryota"/>
</dbReference>
<dbReference type="EMBL" id="AYCK01028294">
    <property type="status" value="NOT_ANNOTATED_CDS"/>
    <property type="molecule type" value="Genomic_DNA"/>
</dbReference>
<name>A0A096LZA9_POEFO</name>
<protein>
    <submittedName>
        <fullName evidence="1">Uncharacterized protein</fullName>
    </submittedName>
</protein>
<sequence length="327" mass="37244">SLTALAPAFELFGAQEFQLWFQVYLVPVMPSLRPAYLRVIPKDISCASYMAIIVWLRSLVQQTLAADNSSAAFSCTTAMLKEHPACSTGLETDVEWIETNLGPFSQYTTYSDLKAFNLSDVIILDSFSPTQLATFLLEPNILSNENVVIMIFRRLVFSASMANIESFFDTFVHGPAEQNQTTLSPRIRDTILNLTLTVLGPKLSMLNEEELKLWFQVYLPLFLPSVDSRSFEIIPRNITCSSYQEILKGFNNIFSQLSEGQVQLVFMFALDYLRGQFHRGIACVTSDNRRWLEDNFGYFRFQASFMDFLSLKNDFRGQLVINILLTN</sequence>
<organism evidence="1 2">
    <name type="scientific">Poecilia formosa</name>
    <name type="common">Amazon molly</name>
    <name type="synonym">Limia formosa</name>
    <dbReference type="NCBI Taxonomy" id="48698"/>
    <lineage>
        <taxon>Eukaryota</taxon>
        <taxon>Metazoa</taxon>
        <taxon>Chordata</taxon>
        <taxon>Craniata</taxon>
        <taxon>Vertebrata</taxon>
        <taxon>Euteleostomi</taxon>
        <taxon>Actinopterygii</taxon>
        <taxon>Neopterygii</taxon>
        <taxon>Teleostei</taxon>
        <taxon>Neoteleostei</taxon>
        <taxon>Acanthomorphata</taxon>
        <taxon>Ovalentaria</taxon>
        <taxon>Atherinomorphae</taxon>
        <taxon>Cyprinodontiformes</taxon>
        <taxon>Poeciliidae</taxon>
        <taxon>Poeciliinae</taxon>
        <taxon>Poecilia</taxon>
    </lineage>
</organism>
<accession>A0A096LZA9</accession>